<dbReference type="Pfam" id="PF05538">
    <property type="entry name" value="Campylo_MOMP"/>
    <property type="match status" value="1"/>
</dbReference>
<organism evidence="2 3">
    <name type="scientific">Arcobacter nitrofigilis (strain ATCC 33309 / DSM 7299 / CCUG 15893 / LMG 7604 / NCTC 12251 / CI)</name>
    <name type="common">Campylobacter nitrofigilis</name>
    <dbReference type="NCBI Taxonomy" id="572480"/>
    <lineage>
        <taxon>Bacteria</taxon>
        <taxon>Pseudomonadati</taxon>
        <taxon>Campylobacterota</taxon>
        <taxon>Epsilonproteobacteria</taxon>
        <taxon>Campylobacterales</taxon>
        <taxon>Arcobacteraceae</taxon>
        <taxon>Arcobacter</taxon>
    </lineage>
</organism>
<proteinExistence type="predicted"/>
<dbReference type="InterPro" id="IPR008439">
    <property type="entry name" value="Campylo_MOMP"/>
</dbReference>
<keyword evidence="1" id="KW-0732">Signal</keyword>
<evidence type="ECO:0000256" key="1">
    <source>
        <dbReference type="SAM" id="SignalP"/>
    </source>
</evidence>
<name>D5V5U8_ARCNC</name>
<dbReference type="eggNOG" id="COG4773">
    <property type="taxonomic scope" value="Bacteria"/>
</dbReference>
<gene>
    <name evidence="2" type="ordered locus">Arnit_0469</name>
</gene>
<feature type="chain" id="PRO_5003078408" evidence="1">
    <location>
        <begin position="23"/>
        <end position="397"/>
    </location>
</feature>
<sequence precursor="true">MKKFVKMSLIAAIAVAGTTASAQPLAEAIKNVDVSGTMVYRYDDAKDKVLSSTGADQDKTTNGYKIATTLKSKVNDDVTANVRILAGSGNNASDVASLNTSSDGDANLTVQITNANFAYTGIANTTVIVGKQGLTTPWTVATDSFGNEQTGTGILALSTLGPVTLAGAYFNQTNLGDSGDVTTLNGNSAGQFGGRDIYTAGIMAKVGPVSLSAWYLDMDESFDTYTLDANASFDLDAVTLGADVRYTSLDLDKSDTDNNLLQTTLTAKMGIFNAKLAYAATDKQGGTVALDSDAATSISAWGVNANTLIDADYYNVVFGAQVLPSLHVSANYAQAKYKATSTATEKTKYDETYAQLTYQMSKNFMGYIRYGVAEKKAGSVKSQDLGNRGRLYVKYSF</sequence>
<dbReference type="HOGENOM" id="CLU_693789_0_0_7"/>
<dbReference type="AlphaFoldDB" id="D5V5U8"/>
<dbReference type="OrthoDB" id="5365239at2"/>
<dbReference type="RefSeq" id="WP_013134279.1">
    <property type="nucleotide sequence ID" value="NC_014166.1"/>
</dbReference>
<accession>D5V5U8</accession>
<feature type="signal peptide" evidence="1">
    <location>
        <begin position="1"/>
        <end position="22"/>
    </location>
</feature>
<dbReference type="STRING" id="572480.Arnit_0469"/>
<dbReference type="KEGG" id="ant:Arnit_0469"/>
<dbReference type="SUPFAM" id="SSF56935">
    <property type="entry name" value="Porins"/>
    <property type="match status" value="1"/>
</dbReference>
<dbReference type="Gene3D" id="2.40.160.10">
    <property type="entry name" value="Porin"/>
    <property type="match status" value="1"/>
</dbReference>
<keyword evidence="3" id="KW-1185">Reference proteome</keyword>
<evidence type="ECO:0000313" key="3">
    <source>
        <dbReference type="Proteomes" id="UP000000939"/>
    </source>
</evidence>
<dbReference type="InterPro" id="IPR023614">
    <property type="entry name" value="Porin_dom_sf"/>
</dbReference>
<protein>
    <submittedName>
        <fullName evidence="2">Major outer membrane protein</fullName>
    </submittedName>
</protein>
<reference evidence="2 3" key="1">
    <citation type="journal article" date="2010" name="Stand. Genomic Sci.">
        <title>Complete genome sequence of Arcobacter nitrofigilis type strain (CI).</title>
        <authorList>
            <person name="Pati A."/>
            <person name="Gronow S."/>
            <person name="Lapidus A."/>
            <person name="Copeland A."/>
            <person name="Glavina Del Rio T."/>
            <person name="Nolan M."/>
            <person name="Lucas S."/>
            <person name="Tice H."/>
            <person name="Cheng J.F."/>
            <person name="Han C."/>
            <person name="Chertkov O."/>
            <person name="Bruce D."/>
            <person name="Tapia R."/>
            <person name="Goodwin L."/>
            <person name="Pitluck S."/>
            <person name="Liolios K."/>
            <person name="Ivanova N."/>
            <person name="Mavromatis K."/>
            <person name="Chen A."/>
            <person name="Palaniappan K."/>
            <person name="Land M."/>
            <person name="Hauser L."/>
            <person name="Chang Y.J."/>
            <person name="Jeffries C.D."/>
            <person name="Detter J.C."/>
            <person name="Rohde M."/>
            <person name="Goker M."/>
            <person name="Bristow J."/>
            <person name="Eisen J.A."/>
            <person name="Markowitz V."/>
            <person name="Hugenholtz P."/>
            <person name="Klenk H.P."/>
            <person name="Kyrpides N.C."/>
        </authorList>
    </citation>
    <scope>NUCLEOTIDE SEQUENCE [LARGE SCALE GENOMIC DNA]</scope>
    <source>
        <strain evidence="3">ATCC 33309 / DSM 7299 / CCUG 15893 / LMG 7604 / NCTC 12251 / CI</strain>
    </source>
</reference>
<evidence type="ECO:0000313" key="2">
    <source>
        <dbReference type="EMBL" id="ADG92134.1"/>
    </source>
</evidence>
<dbReference type="EMBL" id="CP001999">
    <property type="protein sequence ID" value="ADG92134.1"/>
    <property type="molecule type" value="Genomic_DNA"/>
</dbReference>
<dbReference type="Proteomes" id="UP000000939">
    <property type="component" value="Chromosome"/>
</dbReference>